<evidence type="ECO:0000313" key="4">
    <source>
        <dbReference type="EMBL" id="KAB7727287.1"/>
    </source>
</evidence>
<feature type="compositionally biased region" description="Gly residues" evidence="1">
    <location>
        <begin position="297"/>
        <end position="315"/>
    </location>
</feature>
<keyword evidence="2" id="KW-0732">Signal</keyword>
<feature type="signal peptide" evidence="2">
    <location>
        <begin position="1"/>
        <end position="18"/>
    </location>
</feature>
<accession>A0A7J5TTU4</accession>
<dbReference type="SUPFAM" id="SSF56935">
    <property type="entry name" value="Porins"/>
    <property type="match status" value="1"/>
</dbReference>
<protein>
    <submittedName>
        <fullName evidence="4">Outer membrane beta-barrel protein</fullName>
    </submittedName>
</protein>
<dbReference type="EMBL" id="WELI01000011">
    <property type="protein sequence ID" value="KAB7727287.1"/>
    <property type="molecule type" value="Genomic_DNA"/>
</dbReference>
<evidence type="ECO:0000256" key="1">
    <source>
        <dbReference type="SAM" id="MobiDB-lite"/>
    </source>
</evidence>
<dbReference type="RefSeq" id="WP_152126365.1">
    <property type="nucleotide sequence ID" value="NZ_WELI01000011.1"/>
</dbReference>
<reference evidence="4 5" key="1">
    <citation type="submission" date="2019-10" db="EMBL/GenBank/DDBJ databases">
        <title>Rudanella paleaurantiibacter sp. nov., isolated from sludge.</title>
        <authorList>
            <person name="Xu S.Q."/>
        </authorList>
    </citation>
    <scope>NUCLEOTIDE SEQUENCE [LARGE SCALE GENOMIC DNA]</scope>
    <source>
        <strain evidence="4 5">HX-22-17</strain>
    </source>
</reference>
<comment type="caution">
    <text evidence="4">The sequence shown here is derived from an EMBL/GenBank/DDBJ whole genome shotgun (WGS) entry which is preliminary data.</text>
</comment>
<feature type="region of interest" description="Disordered" evidence="1">
    <location>
        <begin position="294"/>
        <end position="321"/>
    </location>
</feature>
<feature type="domain" description="Outer membrane protein beta-barrel" evidence="3">
    <location>
        <begin position="470"/>
        <end position="833"/>
    </location>
</feature>
<dbReference type="Proteomes" id="UP000488299">
    <property type="component" value="Unassembled WGS sequence"/>
</dbReference>
<evidence type="ECO:0000256" key="2">
    <source>
        <dbReference type="SAM" id="SignalP"/>
    </source>
</evidence>
<sequence>MKPVFLILSLLLSLSGLAQRTAPRTELGGMVVDSATAKPLGQASVSLLNARDSSYVTGTVTDNDGLFMLRNLASGSYRVLVTYLGYRNGSQLVAVKPGEASVQVGVLRLVEQSQQLGEVVVRQESAPVTIRQDTVVFNAGSFKTQPNAQVEALLRKLPGVEVSRDGTIKANGQTVNRVLVDGKPFFGTDHRMATRNLPADIVDKVQLFDQSSDLSSFSGIDDGNREPTLNLTLKPDKRKGYFGQNELGLGTARDDQANRYSGRLNLNRFSANNDGRRKQISLIGQANNLNQQNFSLGAGGPSGPVGNPEGPGGAGPQSPTNVIEVRAGGVNYRSDGRRNDSRRNKHGHRAEIAMSYFLTQGITVTDGQSRRTSILPERPLTTDASLYSQNRQLNHRFNARLDWQLDSLTNLRLTPGLVWQTADFTSRLSSRSVLLGNGMGSAVQPVNTGETAFNSAQTGFNGTNNLLLTRKFRREGRTLSVNLNSVMTDGQTQALNRSTNTFFDSTGTNPSSNRLNGQIGQASFTNQHVLTLSYTEPVSFTQKVELRYVYSINNSHADRQATDQNEATGLFDRVNLPLTNRFGSSFGAHRAGATFQTQRLRYKWAVGLDAQQAHWQLHNRTDQTAEQRSYVNLLPNALFSYTFSGNRNLRLQYRTRLSVPSVGQLQPVLDNTNPLQIQVGNPRLDPEFYNTLVLVYNAATRFSNQSFSAFASVNQSNNRISTATIISPAGVQTTQPVNAGGFWSAYGSVAVGRTLQPSKLGLTFTTNLGLSRSRSFINGDANETINRSVGQGVRLQSSYNEHLDYGLSGNLTYQTASYSLLPNQNAAFWWQHATADLFWKLPFRLALTTDLTYTGTTGRAAGFNQRFVLWNAALSRHFFKGDTGELRVQVFDLLNQNRSLIRNTTDTYIDDVQNRILRRYLLVSFVYNLRQFGR</sequence>
<name>A0A7J5TTU4_9BACT</name>
<dbReference type="SUPFAM" id="SSF49478">
    <property type="entry name" value="Cna protein B-type domain"/>
    <property type="match status" value="1"/>
</dbReference>
<proteinExistence type="predicted"/>
<feature type="chain" id="PRO_5029563595" evidence="2">
    <location>
        <begin position="19"/>
        <end position="934"/>
    </location>
</feature>
<dbReference type="AlphaFoldDB" id="A0A7J5TTU4"/>
<dbReference type="Pfam" id="PF13620">
    <property type="entry name" value="CarboxypepD_reg"/>
    <property type="match status" value="1"/>
</dbReference>
<keyword evidence="5" id="KW-1185">Reference proteome</keyword>
<evidence type="ECO:0000259" key="3">
    <source>
        <dbReference type="Pfam" id="PF14905"/>
    </source>
</evidence>
<dbReference type="Pfam" id="PF14905">
    <property type="entry name" value="OMP_b-brl_3"/>
    <property type="match status" value="1"/>
</dbReference>
<gene>
    <name evidence="4" type="ORF">F5984_21915</name>
</gene>
<organism evidence="4 5">
    <name type="scientific">Rudanella paleaurantiibacter</name>
    <dbReference type="NCBI Taxonomy" id="2614655"/>
    <lineage>
        <taxon>Bacteria</taxon>
        <taxon>Pseudomonadati</taxon>
        <taxon>Bacteroidota</taxon>
        <taxon>Cytophagia</taxon>
        <taxon>Cytophagales</taxon>
        <taxon>Cytophagaceae</taxon>
        <taxon>Rudanella</taxon>
    </lineage>
</organism>
<dbReference type="InterPro" id="IPR041700">
    <property type="entry name" value="OMP_b-brl_3"/>
</dbReference>
<dbReference type="Gene3D" id="2.60.40.1120">
    <property type="entry name" value="Carboxypeptidase-like, regulatory domain"/>
    <property type="match status" value="1"/>
</dbReference>
<evidence type="ECO:0000313" key="5">
    <source>
        <dbReference type="Proteomes" id="UP000488299"/>
    </source>
</evidence>